<evidence type="ECO:0000256" key="2">
    <source>
        <dbReference type="ARBA" id="ARBA00022630"/>
    </source>
</evidence>
<accession>A0A399SR69</accession>
<keyword evidence="6 7" id="KW-0520">NAD</keyword>
<evidence type="ECO:0000256" key="6">
    <source>
        <dbReference type="ARBA" id="ARBA00023027"/>
    </source>
</evidence>
<gene>
    <name evidence="10" type="ORF">D1614_23185</name>
</gene>
<dbReference type="EMBL" id="QWGR01000027">
    <property type="protein sequence ID" value="RIJ45379.1"/>
    <property type="molecule type" value="Genomic_DNA"/>
</dbReference>
<evidence type="ECO:0000256" key="5">
    <source>
        <dbReference type="ARBA" id="ARBA00023002"/>
    </source>
</evidence>
<keyword evidence="5 7" id="KW-0560">Oxidoreductase</keyword>
<dbReference type="InterPro" id="IPR000415">
    <property type="entry name" value="Nitroreductase-like"/>
</dbReference>
<feature type="binding site" description="in other chain" evidence="8">
    <location>
        <begin position="141"/>
        <end position="143"/>
    </location>
    <ligand>
        <name>FMN</name>
        <dbReference type="ChEBI" id="CHEBI:58210"/>
        <note>ligand shared between dimeric partners</note>
    </ligand>
</feature>
<dbReference type="InterPro" id="IPR029479">
    <property type="entry name" value="Nitroreductase"/>
</dbReference>
<dbReference type="PANTHER" id="PTHR43821">
    <property type="entry name" value="NAD(P)H NITROREDUCTASE YDJA-RELATED"/>
    <property type="match status" value="1"/>
</dbReference>
<name>A0A399SR69_9BACT</name>
<evidence type="ECO:0000256" key="8">
    <source>
        <dbReference type="PIRSR" id="PIRSR000232-1"/>
    </source>
</evidence>
<evidence type="ECO:0000256" key="7">
    <source>
        <dbReference type="PIRNR" id="PIRNR000232"/>
    </source>
</evidence>
<dbReference type="GO" id="GO:0016491">
    <property type="term" value="F:oxidoreductase activity"/>
    <property type="evidence" value="ECO:0007669"/>
    <property type="project" value="UniProtKB-UniRule"/>
</dbReference>
<dbReference type="SUPFAM" id="SSF55469">
    <property type="entry name" value="FMN-dependent nitroreductase-like"/>
    <property type="match status" value="1"/>
</dbReference>
<dbReference type="OrthoDB" id="9804207at2"/>
<feature type="domain" description="Nitroreductase" evidence="9">
    <location>
        <begin position="23"/>
        <end position="169"/>
    </location>
</feature>
<keyword evidence="2 7" id="KW-0285">Flavoprotein</keyword>
<dbReference type="EC" id="1.-.-.-" evidence="7"/>
<dbReference type="AlphaFoldDB" id="A0A399SR69"/>
<keyword evidence="3 7" id="KW-0288">FMN</keyword>
<dbReference type="RefSeq" id="WP_119440388.1">
    <property type="nucleotide sequence ID" value="NZ_QWGR01000027.1"/>
</dbReference>
<dbReference type="InterPro" id="IPR052530">
    <property type="entry name" value="NAD(P)H_nitroreductase"/>
</dbReference>
<reference evidence="10 11" key="1">
    <citation type="submission" date="2018-08" db="EMBL/GenBank/DDBJ databases">
        <title>Pallidiluteibacterium maritimus gen. nov., sp. nov., isolated from coastal sediment.</title>
        <authorList>
            <person name="Zhou L.Y."/>
        </authorList>
    </citation>
    <scope>NUCLEOTIDE SEQUENCE [LARGE SCALE GENOMIC DNA]</scope>
    <source>
        <strain evidence="10 11">XSD2</strain>
    </source>
</reference>
<protein>
    <recommendedName>
        <fullName evidence="7">Putative NAD(P)H nitroreductase</fullName>
        <ecNumber evidence="7">1.-.-.-</ecNumber>
    </recommendedName>
</protein>
<evidence type="ECO:0000259" key="9">
    <source>
        <dbReference type="Pfam" id="PF00881"/>
    </source>
</evidence>
<sequence length="190" mass="21588">MNYNSISEIIKARRATPPGMLMKKEISKEVIEELLENASWAPNHKKTEPWRFKIYTGESKQKLADDCARILEAKRAEGYPVAEEKVAKFVGNLQKVPVAIAIVVQIDLAKRLPEWEEVAAVSMAVQNMWLTATEKGLGAFWATPGFVELFDEILELQPGQKMLGFFYVGEVMMDYPSPGRRDQTPNIEWK</sequence>
<dbReference type="Gene3D" id="3.40.109.10">
    <property type="entry name" value="NADH Oxidase"/>
    <property type="match status" value="1"/>
</dbReference>
<dbReference type="PIRSF" id="PIRSF000232">
    <property type="entry name" value="YdjA"/>
    <property type="match status" value="1"/>
</dbReference>
<evidence type="ECO:0000256" key="3">
    <source>
        <dbReference type="ARBA" id="ARBA00022643"/>
    </source>
</evidence>
<comment type="cofactor">
    <cofactor evidence="8">
        <name>FMN</name>
        <dbReference type="ChEBI" id="CHEBI:58210"/>
    </cofactor>
    <text evidence="8">Binds 1 FMN per subunit.</text>
</comment>
<evidence type="ECO:0000313" key="10">
    <source>
        <dbReference type="EMBL" id="RIJ45379.1"/>
    </source>
</evidence>
<comment type="caution">
    <text evidence="10">The sequence shown here is derived from an EMBL/GenBank/DDBJ whole genome shotgun (WGS) entry which is preliminary data.</text>
</comment>
<evidence type="ECO:0000256" key="1">
    <source>
        <dbReference type="ARBA" id="ARBA00007118"/>
    </source>
</evidence>
<evidence type="ECO:0000256" key="4">
    <source>
        <dbReference type="ARBA" id="ARBA00022857"/>
    </source>
</evidence>
<dbReference type="Proteomes" id="UP000265926">
    <property type="component" value="Unassembled WGS sequence"/>
</dbReference>
<dbReference type="PANTHER" id="PTHR43821:SF1">
    <property type="entry name" value="NAD(P)H NITROREDUCTASE YDJA-RELATED"/>
    <property type="match status" value="1"/>
</dbReference>
<proteinExistence type="inferred from homology"/>
<dbReference type="CDD" id="cd02135">
    <property type="entry name" value="YdjA-like"/>
    <property type="match status" value="1"/>
</dbReference>
<evidence type="ECO:0000313" key="11">
    <source>
        <dbReference type="Proteomes" id="UP000265926"/>
    </source>
</evidence>
<comment type="similarity">
    <text evidence="1 7">Belongs to the nitroreductase family.</text>
</comment>
<keyword evidence="11" id="KW-1185">Reference proteome</keyword>
<dbReference type="InterPro" id="IPR026021">
    <property type="entry name" value="YdjA-like"/>
</dbReference>
<organism evidence="10 11">
    <name type="scientific">Maribellus luteus</name>
    <dbReference type="NCBI Taxonomy" id="2305463"/>
    <lineage>
        <taxon>Bacteria</taxon>
        <taxon>Pseudomonadati</taxon>
        <taxon>Bacteroidota</taxon>
        <taxon>Bacteroidia</taxon>
        <taxon>Marinilabiliales</taxon>
        <taxon>Prolixibacteraceae</taxon>
        <taxon>Maribellus</taxon>
    </lineage>
</organism>
<dbReference type="Pfam" id="PF00881">
    <property type="entry name" value="Nitroreductase"/>
    <property type="match status" value="1"/>
</dbReference>
<feature type="binding site" evidence="8">
    <location>
        <position position="44"/>
    </location>
    <ligand>
        <name>FMN</name>
        <dbReference type="ChEBI" id="CHEBI:58210"/>
        <note>ligand shared between dimeric partners</note>
    </ligand>
</feature>
<keyword evidence="4 7" id="KW-0521">NADP</keyword>